<evidence type="ECO:0000259" key="2">
    <source>
        <dbReference type="Pfam" id="PF03734"/>
    </source>
</evidence>
<dbReference type="Proteomes" id="UP001157109">
    <property type="component" value="Unassembled WGS sequence"/>
</dbReference>
<evidence type="ECO:0000313" key="4">
    <source>
        <dbReference type="Proteomes" id="UP001157109"/>
    </source>
</evidence>
<gene>
    <name evidence="3" type="ORF">GCM10025862_25740</name>
</gene>
<name>A0ABQ6HR38_9MICO</name>
<protein>
    <recommendedName>
        <fullName evidence="2">L,D-TPase catalytic domain-containing protein</fullName>
    </recommendedName>
</protein>
<accession>A0ABQ6HR38</accession>
<evidence type="ECO:0000256" key="1">
    <source>
        <dbReference type="SAM" id="MobiDB-lite"/>
    </source>
</evidence>
<dbReference type="InterPro" id="IPR005490">
    <property type="entry name" value="LD_TPept_cat_dom"/>
</dbReference>
<evidence type="ECO:0000313" key="3">
    <source>
        <dbReference type="EMBL" id="GMA20553.1"/>
    </source>
</evidence>
<feature type="compositionally biased region" description="Low complexity" evidence="1">
    <location>
        <begin position="8"/>
        <end position="20"/>
    </location>
</feature>
<dbReference type="Pfam" id="PF03734">
    <property type="entry name" value="YkuD"/>
    <property type="match status" value="1"/>
</dbReference>
<dbReference type="RefSeq" id="WP_241444135.1">
    <property type="nucleotide sequence ID" value="NZ_BSUJ01000001.1"/>
</dbReference>
<keyword evidence="4" id="KW-1185">Reference proteome</keyword>
<proteinExistence type="predicted"/>
<comment type="caution">
    <text evidence="3">The sequence shown here is derived from an EMBL/GenBank/DDBJ whole genome shotgun (WGS) entry which is preliminary data.</text>
</comment>
<sequence>MASPAHRTSSTSTVTFSSSPPVTPFKAQTDGVHQAPQPSTRRGRATVGLALAATLVPAATVAAAPSAQAAPSRYAPGTSISASQSQQVLVADRTSGTRGTWARYEWRGNATGWVRVNGTSAAVFGKGGVVSGTIRKQGTNTTPAGTYSLKYAFGAGNPGTKMGYRTIGGCSYWVQSNEPDYNRWRESCATPPRSGERLASYVGRLYRQAVVIGYNYDRPVYGKGSGIFLHYATSYTGGCVGLTSMTELTRTVQWLDPGKNPLIVIKA</sequence>
<dbReference type="EMBL" id="BSUJ01000001">
    <property type="protein sequence ID" value="GMA20553.1"/>
    <property type="molecule type" value="Genomic_DNA"/>
</dbReference>
<feature type="domain" description="L,D-TPase catalytic" evidence="2">
    <location>
        <begin position="117"/>
        <end position="261"/>
    </location>
</feature>
<feature type="region of interest" description="Disordered" evidence="1">
    <location>
        <begin position="1"/>
        <end position="43"/>
    </location>
</feature>
<organism evidence="3 4">
    <name type="scientific">Arsenicicoccus piscis</name>
    <dbReference type="NCBI Taxonomy" id="673954"/>
    <lineage>
        <taxon>Bacteria</taxon>
        <taxon>Bacillati</taxon>
        <taxon>Actinomycetota</taxon>
        <taxon>Actinomycetes</taxon>
        <taxon>Micrococcales</taxon>
        <taxon>Intrasporangiaceae</taxon>
        <taxon>Arsenicicoccus</taxon>
    </lineage>
</organism>
<reference evidence="4" key="1">
    <citation type="journal article" date="2019" name="Int. J. Syst. Evol. Microbiol.">
        <title>The Global Catalogue of Microorganisms (GCM) 10K type strain sequencing project: providing services to taxonomists for standard genome sequencing and annotation.</title>
        <authorList>
            <consortium name="The Broad Institute Genomics Platform"/>
            <consortium name="The Broad Institute Genome Sequencing Center for Infectious Disease"/>
            <person name="Wu L."/>
            <person name="Ma J."/>
        </authorList>
    </citation>
    <scope>NUCLEOTIDE SEQUENCE [LARGE SCALE GENOMIC DNA]</scope>
    <source>
        <strain evidence="4">NBRC 105830</strain>
    </source>
</reference>
<dbReference type="PANTHER" id="PTHR38589:SF1">
    <property type="entry name" value="BLR0621 PROTEIN"/>
    <property type="match status" value="1"/>
</dbReference>
<dbReference type="PANTHER" id="PTHR38589">
    <property type="entry name" value="BLR0621 PROTEIN"/>
    <property type="match status" value="1"/>
</dbReference>